<sequence>MDTELGKFHQVLPFYVSMEESQWLTRMMSSPLVEEGHALLDGTPQRERHSKCRSGTCKVDLFLSKRVKFHKCRARQFPFKKKLHSLRGQSFI</sequence>
<evidence type="ECO:0000313" key="1">
    <source>
        <dbReference type="EMBL" id="GBM71495.1"/>
    </source>
</evidence>
<reference evidence="1 3" key="1">
    <citation type="journal article" date="2019" name="Sci. Rep.">
        <title>Orb-weaving spider Araneus ventricosus genome elucidates the spidroin gene catalogue.</title>
        <authorList>
            <person name="Kono N."/>
            <person name="Nakamura H."/>
            <person name="Ohtoshi R."/>
            <person name="Moran D.A.P."/>
            <person name="Shinohara A."/>
            <person name="Yoshida Y."/>
            <person name="Fujiwara M."/>
            <person name="Mori M."/>
            <person name="Tomita M."/>
            <person name="Arakawa K."/>
        </authorList>
    </citation>
    <scope>NUCLEOTIDE SEQUENCE [LARGE SCALE GENOMIC DNA]</scope>
</reference>
<dbReference type="EMBL" id="BGPR01006526">
    <property type="protein sequence ID" value="GBN19806.1"/>
    <property type="molecule type" value="Genomic_DNA"/>
</dbReference>
<evidence type="ECO:0000313" key="3">
    <source>
        <dbReference type="Proteomes" id="UP000499080"/>
    </source>
</evidence>
<keyword evidence="3" id="KW-1185">Reference proteome</keyword>
<accession>A0A4Y2I1U3</accession>
<name>A0A4Y2I1U3_ARAVE</name>
<dbReference type="EMBL" id="BGPR01104948">
    <property type="protein sequence ID" value="GBM71495.1"/>
    <property type="molecule type" value="Genomic_DNA"/>
</dbReference>
<organism evidence="1 3">
    <name type="scientific">Araneus ventricosus</name>
    <name type="common">Orbweaver spider</name>
    <name type="synonym">Epeira ventricosa</name>
    <dbReference type="NCBI Taxonomy" id="182803"/>
    <lineage>
        <taxon>Eukaryota</taxon>
        <taxon>Metazoa</taxon>
        <taxon>Ecdysozoa</taxon>
        <taxon>Arthropoda</taxon>
        <taxon>Chelicerata</taxon>
        <taxon>Arachnida</taxon>
        <taxon>Araneae</taxon>
        <taxon>Araneomorphae</taxon>
        <taxon>Entelegynae</taxon>
        <taxon>Araneoidea</taxon>
        <taxon>Araneidae</taxon>
        <taxon>Araneus</taxon>
    </lineage>
</organism>
<comment type="caution">
    <text evidence="1">The sequence shown here is derived from an EMBL/GenBank/DDBJ whole genome shotgun (WGS) entry which is preliminary data.</text>
</comment>
<evidence type="ECO:0000313" key="2">
    <source>
        <dbReference type="EMBL" id="GBN19806.1"/>
    </source>
</evidence>
<dbReference type="AlphaFoldDB" id="A0A4Y2I1U3"/>
<protein>
    <submittedName>
        <fullName evidence="1">Uncharacterized protein</fullName>
    </submittedName>
</protein>
<dbReference type="Proteomes" id="UP000499080">
    <property type="component" value="Unassembled WGS sequence"/>
</dbReference>
<proteinExistence type="predicted"/>
<gene>
    <name evidence="1" type="ORF">AVEN_22068_1</name>
    <name evidence="2" type="ORF">AVEN_241429_1</name>
</gene>